<accession>A0ABZ1L1V5</accession>
<dbReference type="PANTHER" id="PTHR33164:SF43">
    <property type="entry name" value="HTH-TYPE TRANSCRIPTIONAL REPRESSOR YETL"/>
    <property type="match status" value="1"/>
</dbReference>
<dbReference type="InterPro" id="IPR036388">
    <property type="entry name" value="WH-like_DNA-bd_sf"/>
</dbReference>
<dbReference type="SMART" id="SM00347">
    <property type="entry name" value="HTH_MARR"/>
    <property type="match status" value="1"/>
</dbReference>
<evidence type="ECO:0000259" key="8">
    <source>
        <dbReference type="PROSITE" id="PS50995"/>
    </source>
</evidence>
<dbReference type="Proteomes" id="UP001622594">
    <property type="component" value="Chromosome"/>
</dbReference>
<evidence type="ECO:0000256" key="7">
    <source>
        <dbReference type="ARBA" id="ARBA00048558"/>
    </source>
</evidence>
<dbReference type="EC" id="2.1.2.9" evidence="3"/>
<keyword evidence="10" id="KW-1185">Reference proteome</keyword>
<dbReference type="InterPro" id="IPR000835">
    <property type="entry name" value="HTH_MarR-typ"/>
</dbReference>
<protein>
    <recommendedName>
        <fullName evidence="4">Methionyl-tRNA formyltransferase</fullName>
        <ecNumber evidence="3">2.1.2.9</ecNumber>
    </recommendedName>
</protein>
<reference evidence="9 10" key="1">
    <citation type="submission" date="2022-10" db="EMBL/GenBank/DDBJ databases">
        <title>The complete genomes of actinobacterial strains from the NBC collection.</title>
        <authorList>
            <person name="Joergensen T.S."/>
            <person name="Alvarez Arevalo M."/>
            <person name="Sterndorff E.B."/>
            <person name="Faurdal D."/>
            <person name="Vuksanovic O."/>
            <person name="Mourched A.-S."/>
            <person name="Charusanti P."/>
            <person name="Shaw S."/>
            <person name="Blin K."/>
            <person name="Weber T."/>
        </authorList>
    </citation>
    <scope>NUCLEOTIDE SEQUENCE [LARGE SCALE GENOMIC DNA]</scope>
    <source>
        <strain evidence="9 10">NBC_00123</strain>
    </source>
</reference>
<dbReference type="Pfam" id="PF13463">
    <property type="entry name" value="HTH_27"/>
    <property type="match status" value="1"/>
</dbReference>
<dbReference type="SUPFAM" id="SSF50486">
    <property type="entry name" value="FMT C-terminal domain-like"/>
    <property type="match status" value="1"/>
</dbReference>
<sequence length="364" mass="39271">MEQPVVNGVARDPSGATFAIVGIANTPTDWAKVFRSLANTDLTFDPAAGADQAVLRAVAEATGSAATREAPAAAVTGARSMSMTPPSVLNLNAYLMYALGKVARRRLTDKLEARGLRLWHLTVMTLLADLGPQMKTALASRLDMNASDLVKIVNDLARIGQVDCVRDATDRRRVVVRLTPEGRTYLADLSAEIASTDDEILAPLDAGEREQLASLLRRVHSHLEPAPAGVVHERRGGGARITRPEPELPVQADSFEDGRIDWTRPAEEIARLVAARRPRRPHAYTHHGGRRIEILAATVTRRPYAGTPGLVLHSEDEGVVIVTGTDAHTGANHGLVPTLVRTEEGREIPARDHFRAAGVLVDLD</sequence>
<evidence type="ECO:0000256" key="2">
    <source>
        <dbReference type="ARBA" id="ARBA00010699"/>
    </source>
</evidence>
<evidence type="ECO:0000313" key="10">
    <source>
        <dbReference type="Proteomes" id="UP001622594"/>
    </source>
</evidence>
<feature type="domain" description="HTH marR-type" evidence="8">
    <location>
        <begin position="92"/>
        <end position="221"/>
    </location>
</feature>
<keyword evidence="5" id="KW-0808">Transferase</keyword>
<dbReference type="Gene3D" id="1.10.10.10">
    <property type="entry name" value="Winged helix-like DNA-binding domain superfamily/Winged helix DNA-binding domain"/>
    <property type="match status" value="1"/>
</dbReference>
<evidence type="ECO:0000256" key="4">
    <source>
        <dbReference type="ARBA" id="ARBA00016014"/>
    </source>
</evidence>
<evidence type="ECO:0000256" key="3">
    <source>
        <dbReference type="ARBA" id="ARBA00012261"/>
    </source>
</evidence>
<dbReference type="RefSeq" id="WP_327165725.1">
    <property type="nucleotide sequence ID" value="NZ_CP108188.1"/>
</dbReference>
<dbReference type="InterPro" id="IPR036390">
    <property type="entry name" value="WH_DNA-bd_sf"/>
</dbReference>
<dbReference type="InterPro" id="IPR039422">
    <property type="entry name" value="MarR/SlyA-like"/>
</dbReference>
<dbReference type="Gene3D" id="3.10.25.10">
    <property type="entry name" value="Formyl transferase, C-terminal domain"/>
    <property type="match status" value="1"/>
</dbReference>
<evidence type="ECO:0000256" key="1">
    <source>
        <dbReference type="ARBA" id="ARBA00002606"/>
    </source>
</evidence>
<gene>
    <name evidence="9" type="ORF">OG814_04005</name>
</gene>
<dbReference type="InterPro" id="IPR011034">
    <property type="entry name" value="Formyl_transferase-like_C_sf"/>
</dbReference>
<dbReference type="Pfam" id="PF02911">
    <property type="entry name" value="Formyl_trans_C"/>
    <property type="match status" value="1"/>
</dbReference>
<dbReference type="InterPro" id="IPR037022">
    <property type="entry name" value="Formyl_trans_C_sf"/>
</dbReference>
<dbReference type="CDD" id="cd08704">
    <property type="entry name" value="Met_tRNA_FMT_C"/>
    <property type="match status" value="1"/>
</dbReference>
<keyword evidence="6" id="KW-0648">Protein biosynthesis</keyword>
<evidence type="ECO:0000256" key="6">
    <source>
        <dbReference type="ARBA" id="ARBA00022917"/>
    </source>
</evidence>
<dbReference type="InterPro" id="IPR044135">
    <property type="entry name" value="Met-tRNA-FMT_C"/>
</dbReference>
<dbReference type="GO" id="GO:0003677">
    <property type="term" value="F:DNA binding"/>
    <property type="evidence" value="ECO:0007669"/>
    <property type="project" value="UniProtKB-KW"/>
</dbReference>
<dbReference type="EMBL" id="CP108188">
    <property type="protein sequence ID" value="WTR68491.1"/>
    <property type="molecule type" value="Genomic_DNA"/>
</dbReference>
<dbReference type="SUPFAM" id="SSF46785">
    <property type="entry name" value="Winged helix' DNA-binding domain"/>
    <property type="match status" value="1"/>
</dbReference>
<comment type="function">
    <text evidence="1">Attaches a formyl group to the free amino group of methionyl-tRNA(fMet). The formyl group appears to play a dual role in the initiator identity of N-formylmethionyl-tRNA by promoting its recognition by IF2 and preventing the misappropriation of this tRNA by the elongation apparatus.</text>
</comment>
<dbReference type="InterPro" id="IPR005793">
    <property type="entry name" value="Formyl_trans_C"/>
</dbReference>
<evidence type="ECO:0000313" key="9">
    <source>
        <dbReference type="EMBL" id="WTR68491.1"/>
    </source>
</evidence>
<dbReference type="PANTHER" id="PTHR33164">
    <property type="entry name" value="TRANSCRIPTIONAL REGULATOR, MARR FAMILY"/>
    <property type="match status" value="1"/>
</dbReference>
<comment type="catalytic activity">
    <reaction evidence="7">
        <text>L-methionyl-tRNA(fMet) + (6R)-10-formyltetrahydrofolate = N-formyl-L-methionyl-tRNA(fMet) + (6S)-5,6,7,8-tetrahydrofolate + H(+)</text>
        <dbReference type="Rhea" id="RHEA:24380"/>
        <dbReference type="Rhea" id="RHEA-COMP:9952"/>
        <dbReference type="Rhea" id="RHEA-COMP:9953"/>
        <dbReference type="ChEBI" id="CHEBI:15378"/>
        <dbReference type="ChEBI" id="CHEBI:57453"/>
        <dbReference type="ChEBI" id="CHEBI:78530"/>
        <dbReference type="ChEBI" id="CHEBI:78844"/>
        <dbReference type="ChEBI" id="CHEBI:195366"/>
        <dbReference type="EC" id="2.1.2.9"/>
    </reaction>
</comment>
<evidence type="ECO:0000256" key="5">
    <source>
        <dbReference type="ARBA" id="ARBA00022679"/>
    </source>
</evidence>
<organism evidence="9 10">
    <name type="scientific">Streptomyces zaomyceticus</name>
    <dbReference type="NCBI Taxonomy" id="68286"/>
    <lineage>
        <taxon>Bacteria</taxon>
        <taxon>Bacillati</taxon>
        <taxon>Actinomycetota</taxon>
        <taxon>Actinomycetes</taxon>
        <taxon>Kitasatosporales</taxon>
        <taxon>Streptomycetaceae</taxon>
        <taxon>Streptomyces</taxon>
    </lineage>
</organism>
<proteinExistence type="inferred from homology"/>
<name>A0ABZ1L1V5_9ACTN</name>
<dbReference type="PROSITE" id="PS50995">
    <property type="entry name" value="HTH_MARR_2"/>
    <property type="match status" value="1"/>
</dbReference>
<comment type="similarity">
    <text evidence="2">Belongs to the Fmt family.</text>
</comment>
<keyword evidence="9" id="KW-0238">DNA-binding</keyword>